<evidence type="ECO:0000256" key="4">
    <source>
        <dbReference type="ARBA" id="ARBA00022679"/>
    </source>
</evidence>
<dbReference type="GO" id="GO:0005886">
    <property type="term" value="C:plasma membrane"/>
    <property type="evidence" value="ECO:0007669"/>
    <property type="project" value="UniProtKB-SubCell"/>
</dbReference>
<evidence type="ECO:0000313" key="8">
    <source>
        <dbReference type="EMBL" id="RED54060.1"/>
    </source>
</evidence>
<evidence type="ECO:0000256" key="7">
    <source>
        <dbReference type="SAM" id="Phobius"/>
    </source>
</evidence>
<gene>
    <name evidence="8" type="ORF">DFP90_101861</name>
</gene>
<keyword evidence="7" id="KW-1133">Transmembrane helix</keyword>
<dbReference type="GO" id="GO:0009247">
    <property type="term" value="P:glycolipid biosynthetic process"/>
    <property type="evidence" value="ECO:0007669"/>
    <property type="project" value="UniProtKB-ARBA"/>
</dbReference>
<keyword evidence="9" id="KW-1185">Reference proteome</keyword>
<dbReference type="AlphaFoldDB" id="A0A3D9HXB7"/>
<keyword evidence="3" id="KW-0997">Cell inner membrane</keyword>
<dbReference type="GO" id="GO:0016746">
    <property type="term" value="F:acyltransferase activity"/>
    <property type="evidence" value="ECO:0007669"/>
    <property type="project" value="UniProtKB-KW"/>
</dbReference>
<comment type="caution">
    <text evidence="8">The sequence shown here is derived from an EMBL/GenBank/DDBJ whole genome shotgun (WGS) entry which is preliminary data.</text>
</comment>
<dbReference type="InterPro" id="IPR004960">
    <property type="entry name" value="LipA_acyltrans"/>
</dbReference>
<evidence type="ECO:0000256" key="3">
    <source>
        <dbReference type="ARBA" id="ARBA00022519"/>
    </source>
</evidence>
<accession>A0A3D9HXB7</accession>
<dbReference type="OrthoDB" id="9801955at2"/>
<feature type="transmembrane region" description="Helical" evidence="7">
    <location>
        <begin position="12"/>
        <end position="30"/>
    </location>
</feature>
<dbReference type="Proteomes" id="UP000256845">
    <property type="component" value="Unassembled WGS sequence"/>
</dbReference>
<keyword evidence="7" id="KW-0812">Transmembrane</keyword>
<dbReference type="PANTHER" id="PTHR30606:SF9">
    <property type="entry name" value="LIPID A BIOSYNTHESIS LAUROYLTRANSFERASE"/>
    <property type="match status" value="1"/>
</dbReference>
<protein>
    <submittedName>
        <fullName evidence="8">KDO2-lipid IV(A) lauroyltransferase</fullName>
    </submittedName>
</protein>
<reference evidence="8 9" key="1">
    <citation type="submission" date="2018-07" db="EMBL/GenBank/DDBJ databases">
        <title>Genomic Encyclopedia of Type Strains, Phase III (KMG-III): the genomes of soil and plant-associated and newly described type strains.</title>
        <authorList>
            <person name="Whitman W."/>
        </authorList>
    </citation>
    <scope>NUCLEOTIDE SEQUENCE [LARGE SCALE GENOMIC DNA]</scope>
    <source>
        <strain evidence="8 9">CECT 8488</strain>
    </source>
</reference>
<evidence type="ECO:0000256" key="5">
    <source>
        <dbReference type="ARBA" id="ARBA00023136"/>
    </source>
</evidence>
<sequence>MAHYSQKTRWIKSAVIYPVQAALIYLGLIICRAVPLRWAAGLGAFMFRTFGPLLRADKVARRNLKRFYPDKSQEEIDEIVKGVWDNLGRGAGEWPQMDKVPTTGPNSRVEVVGEAYLLDAIKSGTSFIVFTGHLGNWEIATTVIADRGTKMVSVYRKASNPWIEKLFQKVRGKASAELIPKGREGAKRLLQVLKEGKPLGVLVDQKLNEGIPVPFFGVDAMTATAPADFALRLKCPLIPMQVIRLPGSRFKVIFHPPMDLPDGADKKENIRRLLTEINATLEGWIRERPEQWFWVHNRWPKD</sequence>
<organism evidence="8 9">
    <name type="scientific">Aestuariispira insulae</name>
    <dbReference type="NCBI Taxonomy" id="1461337"/>
    <lineage>
        <taxon>Bacteria</taxon>
        <taxon>Pseudomonadati</taxon>
        <taxon>Pseudomonadota</taxon>
        <taxon>Alphaproteobacteria</taxon>
        <taxon>Rhodospirillales</taxon>
        <taxon>Kiloniellaceae</taxon>
        <taxon>Aestuariispira</taxon>
    </lineage>
</organism>
<evidence type="ECO:0000256" key="1">
    <source>
        <dbReference type="ARBA" id="ARBA00004533"/>
    </source>
</evidence>
<dbReference type="RefSeq" id="WP_115935148.1">
    <property type="nucleotide sequence ID" value="NZ_QRDW01000001.1"/>
</dbReference>
<evidence type="ECO:0000256" key="2">
    <source>
        <dbReference type="ARBA" id="ARBA00022475"/>
    </source>
</evidence>
<dbReference type="CDD" id="cd07984">
    <property type="entry name" value="LPLAT_LABLAT-like"/>
    <property type="match status" value="1"/>
</dbReference>
<evidence type="ECO:0000313" key="9">
    <source>
        <dbReference type="Proteomes" id="UP000256845"/>
    </source>
</evidence>
<dbReference type="EMBL" id="QRDW01000001">
    <property type="protein sequence ID" value="RED54060.1"/>
    <property type="molecule type" value="Genomic_DNA"/>
</dbReference>
<name>A0A3D9HXB7_9PROT</name>
<proteinExistence type="predicted"/>
<dbReference type="Pfam" id="PF03279">
    <property type="entry name" value="Lip_A_acyltrans"/>
    <property type="match status" value="1"/>
</dbReference>
<keyword evidence="6" id="KW-0012">Acyltransferase</keyword>
<dbReference type="PANTHER" id="PTHR30606">
    <property type="entry name" value="LIPID A BIOSYNTHESIS LAUROYL ACYLTRANSFERASE"/>
    <property type="match status" value="1"/>
</dbReference>
<keyword evidence="5 7" id="KW-0472">Membrane</keyword>
<evidence type="ECO:0000256" key="6">
    <source>
        <dbReference type="ARBA" id="ARBA00023315"/>
    </source>
</evidence>
<keyword evidence="2" id="KW-1003">Cell membrane</keyword>
<keyword evidence="4 8" id="KW-0808">Transferase</keyword>
<comment type="subcellular location">
    <subcellularLocation>
        <location evidence="1">Cell inner membrane</location>
    </subcellularLocation>
</comment>